<proteinExistence type="predicted"/>
<dbReference type="GO" id="GO:0005886">
    <property type="term" value="C:plasma membrane"/>
    <property type="evidence" value="ECO:0007669"/>
    <property type="project" value="UniProtKB-SubCell"/>
</dbReference>
<dbReference type="InterPro" id="IPR003593">
    <property type="entry name" value="AAA+_ATPase"/>
</dbReference>
<dbReference type="InterPro" id="IPR050763">
    <property type="entry name" value="ABC_transporter_ATP-binding"/>
</dbReference>
<dbReference type="PROSITE" id="PS50893">
    <property type="entry name" value="ABC_TRANSPORTER_2"/>
    <property type="match status" value="1"/>
</dbReference>
<evidence type="ECO:0000259" key="6">
    <source>
        <dbReference type="PROSITE" id="PS50893"/>
    </source>
</evidence>
<dbReference type="InterPro" id="IPR003439">
    <property type="entry name" value="ABC_transporter-like_ATP-bd"/>
</dbReference>
<protein>
    <submittedName>
        <fullName evidence="7">ABC transporter ATP-binding protein</fullName>
    </submittedName>
</protein>
<dbReference type="AlphaFoldDB" id="A0A495A9U5"/>
<feature type="domain" description="ABC transporter" evidence="6">
    <location>
        <begin position="14"/>
        <end position="241"/>
    </location>
</feature>
<dbReference type="Pfam" id="PF00005">
    <property type="entry name" value="ABC_tran"/>
    <property type="match status" value="1"/>
</dbReference>
<dbReference type="PROSITE" id="PS00211">
    <property type="entry name" value="ABC_TRANSPORTER_1"/>
    <property type="match status" value="1"/>
</dbReference>
<keyword evidence="3" id="KW-0547">Nucleotide-binding</keyword>
<dbReference type="Gene3D" id="3.40.50.300">
    <property type="entry name" value="P-loop containing nucleotide triphosphate hydrolases"/>
    <property type="match status" value="1"/>
</dbReference>
<dbReference type="RefSeq" id="WP_121030182.1">
    <property type="nucleotide sequence ID" value="NZ_PNJG02000001.1"/>
</dbReference>
<dbReference type="Proteomes" id="UP000249516">
    <property type="component" value="Unassembled WGS sequence"/>
</dbReference>
<dbReference type="EMBL" id="PNJG02000001">
    <property type="protein sequence ID" value="RKQ36851.1"/>
    <property type="molecule type" value="Genomic_DNA"/>
</dbReference>
<keyword evidence="4 7" id="KW-0067">ATP-binding</keyword>
<evidence type="ECO:0000313" key="7">
    <source>
        <dbReference type="EMBL" id="RKQ36851.1"/>
    </source>
</evidence>
<evidence type="ECO:0000256" key="2">
    <source>
        <dbReference type="ARBA" id="ARBA00022448"/>
    </source>
</evidence>
<keyword evidence="8" id="KW-1185">Reference proteome</keyword>
<keyword evidence="2" id="KW-0813">Transport</keyword>
<dbReference type="SUPFAM" id="SSF52540">
    <property type="entry name" value="P-loop containing nucleoside triphosphate hydrolases"/>
    <property type="match status" value="1"/>
</dbReference>
<accession>A0A495A9U5</accession>
<comment type="subcellular location">
    <subcellularLocation>
        <location evidence="1">Cell membrane</location>
        <topology evidence="1">Peripheral membrane protein</topology>
    </subcellularLocation>
</comment>
<gene>
    <name evidence="7" type="ORF">C1C97_004380</name>
</gene>
<dbReference type="InterPro" id="IPR027417">
    <property type="entry name" value="P-loop_NTPase"/>
</dbReference>
<evidence type="ECO:0000256" key="3">
    <source>
        <dbReference type="ARBA" id="ARBA00022741"/>
    </source>
</evidence>
<dbReference type="SMART" id="SM00382">
    <property type="entry name" value="AAA"/>
    <property type="match status" value="1"/>
</dbReference>
<dbReference type="GO" id="GO:0016887">
    <property type="term" value="F:ATP hydrolysis activity"/>
    <property type="evidence" value="ECO:0007669"/>
    <property type="project" value="InterPro"/>
</dbReference>
<dbReference type="GO" id="GO:0046677">
    <property type="term" value="P:response to antibiotic"/>
    <property type="evidence" value="ECO:0007669"/>
    <property type="project" value="UniProtKB-KW"/>
</dbReference>
<dbReference type="GO" id="GO:0005524">
    <property type="term" value="F:ATP binding"/>
    <property type="evidence" value="ECO:0007669"/>
    <property type="project" value="UniProtKB-KW"/>
</dbReference>
<evidence type="ECO:0000256" key="4">
    <source>
        <dbReference type="ARBA" id="ARBA00022840"/>
    </source>
</evidence>
<comment type="caution">
    <text evidence="7">The sequence shown here is derived from an EMBL/GenBank/DDBJ whole genome shotgun (WGS) entry which is preliminary data.</text>
</comment>
<dbReference type="InterPro" id="IPR017871">
    <property type="entry name" value="ABC_transporter-like_CS"/>
</dbReference>
<organism evidence="7 8">
    <name type="scientific">Kocuria tytonis</name>
    <dbReference type="NCBI Taxonomy" id="2054280"/>
    <lineage>
        <taxon>Bacteria</taxon>
        <taxon>Bacillati</taxon>
        <taxon>Actinomycetota</taxon>
        <taxon>Actinomycetes</taxon>
        <taxon>Micrococcales</taxon>
        <taxon>Micrococcaceae</taxon>
        <taxon>Kocuria</taxon>
    </lineage>
</organism>
<evidence type="ECO:0000313" key="8">
    <source>
        <dbReference type="Proteomes" id="UP000249516"/>
    </source>
</evidence>
<reference evidence="7 8" key="1">
    <citation type="submission" date="2018-10" db="EMBL/GenBank/DDBJ databases">
        <title>Kocuria tytouropygialis sp. nov., isolated from the uropygial gland of an American barn owl (Tyto furcata).</title>
        <authorList>
            <person name="Braun M.S."/>
            <person name="Wang E."/>
            <person name="Zimmermann S."/>
            <person name="Wagner H."/>
            <person name="Wink M."/>
        </authorList>
    </citation>
    <scope>NUCLEOTIDE SEQUENCE [LARGE SCALE GENOMIC DNA]</scope>
    <source>
        <strain evidence="7 8">442</strain>
    </source>
</reference>
<dbReference type="PANTHER" id="PTHR42711:SF17">
    <property type="entry name" value="ABC TRANSPORTER ATP-BINDING PROTEIN"/>
    <property type="match status" value="1"/>
</dbReference>
<evidence type="ECO:0000256" key="1">
    <source>
        <dbReference type="ARBA" id="ARBA00004202"/>
    </source>
</evidence>
<dbReference type="OrthoDB" id="9804819at2"/>
<sequence length="308" mass="32966">MNTTHPPQPHSPAIQVQDAVKTFRTRSETVRAVQGVSLEIPRGGVVALLGPNGAGKTTLLDMVLGMSEPTSGAVSVCGERPRAAVAHGKVGAVQQVGGLLADLSVRETVTMIASLYPDPLPVDEALERAGAASFARRKVAKCSGGQQQRVRFALALLPHPELLVLDEPTAGMDVQSRTEFWDAMRAETERGLTVVFATHYLQEAEDIAERIVLMDAGRVTFDGSVDELRSTSRHHTVSFVWPGGEPLPEFAGATVSRRSESRVHLRTEDADALARELLTRTPASALEISRGGLDEAFAALIHRDDAAA</sequence>
<dbReference type="CDD" id="cd03230">
    <property type="entry name" value="ABC_DR_subfamily_A"/>
    <property type="match status" value="1"/>
</dbReference>
<dbReference type="PANTHER" id="PTHR42711">
    <property type="entry name" value="ABC TRANSPORTER ATP-BINDING PROTEIN"/>
    <property type="match status" value="1"/>
</dbReference>
<keyword evidence="5" id="KW-0046">Antibiotic resistance</keyword>
<name>A0A495A9U5_9MICC</name>
<evidence type="ECO:0000256" key="5">
    <source>
        <dbReference type="ARBA" id="ARBA00023251"/>
    </source>
</evidence>